<keyword evidence="6" id="KW-0722">Serine protease inhibitor</keyword>
<keyword evidence="8" id="KW-1015">Disulfide bond</keyword>
<dbReference type="Pfam" id="PF00207">
    <property type="entry name" value="A2M"/>
    <property type="match status" value="1"/>
</dbReference>
<feature type="chain" id="PRO_5043632189" evidence="10">
    <location>
        <begin position="22"/>
        <end position="1718"/>
    </location>
</feature>
<dbReference type="EMBL" id="JAWDJR010000016">
    <property type="protein sequence ID" value="KAK9960652.1"/>
    <property type="molecule type" value="Genomic_DNA"/>
</dbReference>
<dbReference type="Pfam" id="PF17791">
    <property type="entry name" value="MG3"/>
    <property type="match status" value="1"/>
</dbReference>
<dbReference type="InterPro" id="IPR009048">
    <property type="entry name" value="A-macroglobulin_rcpt-bd"/>
</dbReference>
<dbReference type="InterPro" id="IPR041555">
    <property type="entry name" value="MG3"/>
</dbReference>
<evidence type="ECO:0000256" key="5">
    <source>
        <dbReference type="ARBA" id="ARBA00022729"/>
    </source>
</evidence>
<dbReference type="SUPFAM" id="SSF49373">
    <property type="entry name" value="Invasin/intimin cell-adhesion fragments"/>
    <property type="match status" value="1"/>
</dbReference>
<dbReference type="SUPFAM" id="SSF47686">
    <property type="entry name" value="Anaphylotoxins (complement system)"/>
    <property type="match status" value="1"/>
</dbReference>
<dbReference type="SMART" id="SM01361">
    <property type="entry name" value="A2M_recep"/>
    <property type="match status" value="1"/>
</dbReference>
<keyword evidence="3" id="KW-0964">Secreted</keyword>
<protein>
    <submittedName>
        <fullName evidence="13">Uncharacterized protein</fullName>
    </submittedName>
</protein>
<feature type="domain" description="NTR" evidence="12">
    <location>
        <begin position="1571"/>
        <end position="1716"/>
    </location>
</feature>
<dbReference type="SMART" id="SM00643">
    <property type="entry name" value="C345C"/>
    <property type="match status" value="1"/>
</dbReference>
<reference evidence="13 14" key="1">
    <citation type="submission" date="2024-05" db="EMBL/GenBank/DDBJ databases">
        <title>A high-quality chromosomal-level genome assembly of Topmouth culter (Culter alburnus).</title>
        <authorList>
            <person name="Zhao H."/>
        </authorList>
    </citation>
    <scope>NUCLEOTIDE SEQUENCE [LARGE SCALE GENOMIC DNA]</scope>
    <source>
        <strain evidence="13">CATC2023</strain>
        <tissue evidence="13">Muscle</tissue>
    </source>
</reference>
<dbReference type="CDD" id="cd03584">
    <property type="entry name" value="NTR_complement_C4"/>
    <property type="match status" value="1"/>
</dbReference>
<dbReference type="InterPro" id="IPR000020">
    <property type="entry name" value="Anaphylatoxin/fibulin"/>
</dbReference>
<dbReference type="PANTHER" id="PTHR11412:SF144">
    <property type="entry name" value="COMPLEMENT C4-B"/>
    <property type="match status" value="1"/>
</dbReference>
<keyword evidence="9" id="KW-0325">Glycoprotein</keyword>
<evidence type="ECO:0000259" key="12">
    <source>
        <dbReference type="PROSITE" id="PS50189"/>
    </source>
</evidence>
<dbReference type="InterPro" id="IPR047565">
    <property type="entry name" value="Alpha-macroglob_thiol-ester_cl"/>
</dbReference>
<dbReference type="SMART" id="SM00104">
    <property type="entry name" value="ANATO"/>
    <property type="match status" value="1"/>
</dbReference>
<dbReference type="GO" id="GO:0004867">
    <property type="term" value="F:serine-type endopeptidase inhibitor activity"/>
    <property type="evidence" value="ECO:0007669"/>
    <property type="project" value="UniProtKB-KW"/>
</dbReference>
<dbReference type="SMART" id="SM01419">
    <property type="entry name" value="Thiol-ester_cl"/>
    <property type="match status" value="1"/>
</dbReference>
<comment type="similarity">
    <text evidence="2">Belongs to the protease inhibitor I39 (alpha-2-macroglobulin) family.</text>
</comment>
<dbReference type="SMART" id="SM01359">
    <property type="entry name" value="A2M_N_2"/>
    <property type="match status" value="1"/>
</dbReference>
<dbReference type="SUPFAM" id="SSF48239">
    <property type="entry name" value="Terpenoid cyclases/Protein prenyltransferases"/>
    <property type="match status" value="1"/>
</dbReference>
<organism evidence="13 14">
    <name type="scientific">Culter alburnus</name>
    <name type="common">Topmouth culter</name>
    <dbReference type="NCBI Taxonomy" id="194366"/>
    <lineage>
        <taxon>Eukaryota</taxon>
        <taxon>Metazoa</taxon>
        <taxon>Chordata</taxon>
        <taxon>Craniata</taxon>
        <taxon>Vertebrata</taxon>
        <taxon>Euteleostomi</taxon>
        <taxon>Actinopterygii</taxon>
        <taxon>Neopterygii</taxon>
        <taxon>Teleostei</taxon>
        <taxon>Ostariophysi</taxon>
        <taxon>Cypriniformes</taxon>
        <taxon>Xenocyprididae</taxon>
        <taxon>Xenocypridinae</taxon>
        <taxon>Culter</taxon>
    </lineage>
</organism>
<dbReference type="Pfam" id="PF17789">
    <property type="entry name" value="MG4"/>
    <property type="match status" value="1"/>
</dbReference>
<accession>A0AAW1ZKR2</accession>
<dbReference type="Pfam" id="PF01759">
    <property type="entry name" value="NTR"/>
    <property type="match status" value="1"/>
</dbReference>
<dbReference type="GO" id="GO:0005615">
    <property type="term" value="C:extracellular space"/>
    <property type="evidence" value="ECO:0007669"/>
    <property type="project" value="InterPro"/>
</dbReference>
<dbReference type="SUPFAM" id="SSF49410">
    <property type="entry name" value="Alpha-macroglobulin receptor domain"/>
    <property type="match status" value="1"/>
</dbReference>
<evidence type="ECO:0000256" key="7">
    <source>
        <dbReference type="ARBA" id="ARBA00022966"/>
    </source>
</evidence>
<keyword evidence="4" id="KW-0646">Protease inhibitor</keyword>
<dbReference type="Gene3D" id="2.60.40.10">
    <property type="entry name" value="Immunoglobulins"/>
    <property type="match status" value="2"/>
</dbReference>
<gene>
    <name evidence="13" type="ORF">ABG768_008497</name>
</gene>
<dbReference type="PROSITE" id="PS01178">
    <property type="entry name" value="ANAPHYLATOXIN_2"/>
    <property type="match status" value="1"/>
</dbReference>
<dbReference type="InterPro" id="IPR008930">
    <property type="entry name" value="Terpenoid_cyclase/PrenylTrfase"/>
</dbReference>
<dbReference type="SUPFAM" id="SSF50242">
    <property type="entry name" value="TIMP-like"/>
    <property type="match status" value="1"/>
</dbReference>
<dbReference type="Pfam" id="PF01821">
    <property type="entry name" value="ANATO"/>
    <property type="match status" value="1"/>
</dbReference>
<dbReference type="InterPro" id="IPR013783">
    <property type="entry name" value="Ig-like_fold"/>
</dbReference>
<dbReference type="InterPro" id="IPR036595">
    <property type="entry name" value="A-macroglobulin_rcpt-bd_sf"/>
</dbReference>
<keyword evidence="7" id="KW-0882">Thioester bond</keyword>
<evidence type="ECO:0000256" key="9">
    <source>
        <dbReference type="ARBA" id="ARBA00023180"/>
    </source>
</evidence>
<comment type="caution">
    <text evidence="13">The sequence shown here is derived from an EMBL/GenBank/DDBJ whole genome shotgun (WGS) entry which is preliminary data.</text>
</comment>
<evidence type="ECO:0000256" key="2">
    <source>
        <dbReference type="ARBA" id="ARBA00010952"/>
    </source>
</evidence>
<evidence type="ECO:0000256" key="4">
    <source>
        <dbReference type="ARBA" id="ARBA00022690"/>
    </source>
</evidence>
<dbReference type="Proteomes" id="UP001479290">
    <property type="component" value="Unassembled WGS sequence"/>
</dbReference>
<keyword evidence="5 10" id="KW-0732">Signal</keyword>
<dbReference type="PROSITE" id="PS01177">
    <property type="entry name" value="ANAPHYLATOXIN_1"/>
    <property type="match status" value="1"/>
</dbReference>
<dbReference type="InterPro" id="IPR018081">
    <property type="entry name" value="Anaphylatoxin_comp_syst"/>
</dbReference>
<dbReference type="PROSITE" id="PS00477">
    <property type="entry name" value="ALPHA_2_MACROGLOBULIN"/>
    <property type="match status" value="1"/>
</dbReference>
<dbReference type="Pfam" id="PF07678">
    <property type="entry name" value="TED_complement"/>
    <property type="match status" value="1"/>
</dbReference>
<evidence type="ECO:0000256" key="1">
    <source>
        <dbReference type="ARBA" id="ARBA00004613"/>
    </source>
</evidence>
<dbReference type="Gene3D" id="6.20.50.160">
    <property type="match status" value="1"/>
</dbReference>
<dbReference type="InterPro" id="IPR019742">
    <property type="entry name" value="MacrogloblnA2_CS"/>
</dbReference>
<dbReference type="InterPro" id="IPR040839">
    <property type="entry name" value="MG4"/>
</dbReference>
<evidence type="ECO:0000259" key="11">
    <source>
        <dbReference type="PROSITE" id="PS01178"/>
    </source>
</evidence>
<dbReference type="CDD" id="cd02896">
    <property type="entry name" value="complement_C3_C4_C5"/>
    <property type="match status" value="1"/>
</dbReference>
<dbReference type="Gene3D" id="2.60.40.1930">
    <property type="match status" value="3"/>
</dbReference>
<dbReference type="InterPro" id="IPR001134">
    <property type="entry name" value="Netrin_domain"/>
</dbReference>
<evidence type="ECO:0000256" key="10">
    <source>
        <dbReference type="SAM" id="SignalP"/>
    </source>
</evidence>
<keyword evidence="14" id="KW-1185">Reference proteome</keyword>
<dbReference type="Pfam" id="PF01835">
    <property type="entry name" value="MG2"/>
    <property type="match status" value="1"/>
</dbReference>
<dbReference type="Gene3D" id="2.40.50.120">
    <property type="match status" value="1"/>
</dbReference>
<sequence length="1718" mass="192905">MEVHMCPLLYLLLCMSCAVQGDNNKRFLITAPSVFHVGVKEPIWIQVGEALLNKPVSCQLETEMRIPMSARETITISIKGAFEAMKLEIFADEVSNLKSINGEPPYLNLACEVDGQKWQTRVLVSKHSGYIFIQTDQPIYNPTQKVWFRIFTLDHSMRPKSEIVYVSMYNADGNKIKKSTYKVTDGILSKVYHIPDVSKPGVWKITAHYKGDEKNPAVREFKVQKFVLPSFGVSIHSEKAFLLVNAETFTFTIQASYTYGKSIDGGFHCRFGMKKDESENNAGEIEFIRGLEKTGSVKRGHAEITVKISDIIQKLNSTLEDLAVTRAQFYIAVTVTDILSGEVQESAAFLPIVLSPYNVDLSRTRLFYTPGFPFQTVVTVRHPNGSPAEGIQVKLDVSSTEEKSTSIKTNEEGIAFYTFNMKGTPSSISVQATVDGFKSTKEVRPVKSTKNSFLYLSVTNKVLSPEESLDVTFHVKGNPVDGQIYYMIVSRGILRKASSVASGSVIKISIQISPEMIPSFRVITFYYDTDGDIIADSVWVDVKDRCEGKLEINLNGNHNYEPEDTAELDIDVGTQNAKVALLVVDKAIYALGSQNKLTPKQVFRSMQSYDLGCSYGGGENTAAVFNDAGLAFISHSTTIRSMMRKGFSCESGFRRNKRSIDIQTEMAGKEAAFKKAELQKCCRHGFTLIPMKFTCEDRAKRVSKTESKECVDAFRECCEFATKLRDKKRKEDLMKGHGRTADSNEVEEFFDSETQTIRRYFPPSFEFKQMDVKGKVRHTIHLPHSITTWEIQALSVSPSHGFCVAEPVDLLVFKPVFISLRLPYSVKRFEQLSIVVVIFNYGTMERKLVVQMKQVDGLCSPGSASSSSTVRISLEEKSSQTVTFPAVPMVIGQIPITIAIYEDDDDEEKTKVDSIQKMLLVENEGVEIREEKTYFINLNGRSDRRFFIEGFFPNNTVPETDVNLFVKLEEEAFAQSTAVPLLSPSKVENLIRAPKGCGEQTMIFMSPTALSIRYLDKSQRWLELEAGSRDKALDFIEQAYERILTFKKPDGSYGAWLKHPTSTWLTALVVKVLSIVADRQIETLEQQGTTERLISQEDIRQAVTYLIKTQSSDGSFTDANPVYHREMQGGIGGVEQDASLTAFITIALKHSLPFLDREKTNVENSISRATNFLLKRVDDLKRPYALAITAYCLSTCLSDRTQALSAWSKLKSFAKPAGECLVWQDDDNMRLVNEVKSNRVPPGMALTVETTAYALLTALAQNDLITAHAAACFLSSQENYEGGFKSTQDTIMALEALSEYALRIPDTPITIVSAQFTVPGRSEMEKLHLDKHEKKVETELKRLVGRGIDVSLSGEGKVKMKVAKAYYALKEDSNCADLSINVNVRGKVEYTTEVQQIYNYYGDYELAEERNEEEDLPQSGIEWFDARSRQRRDTTQNTQNDVVYTVCVSHTPGRNLSGMAIADITLLSGFDAINTDLEKLKDLVDRYISHYELTRGRVLLYFNEIDEGEACIAFGAKQSVPIELVQPAPATFYDYYEPDRRCSVLYSAPKRSNMVSVLCSDDVCQCAERGCFTEKKTIEMNITKKGRFDYACYHTNIDYALEVIVNSVTEESNFMLYSTSVNVVLRNTGDLDVSPDSTRVFVKRKHCKGELKKGNTYLIMGNDGPTKDSNGNMQYLLDSKTWVEQKLSPSTCKASVNRIYCKGLKDFVKEYQVDGCNM</sequence>
<dbReference type="Gene3D" id="2.60.120.1540">
    <property type="match status" value="2"/>
</dbReference>
<dbReference type="InterPro" id="IPR018933">
    <property type="entry name" value="Netrin_module_non-TIMP"/>
</dbReference>
<evidence type="ECO:0000256" key="8">
    <source>
        <dbReference type="ARBA" id="ARBA00023157"/>
    </source>
</evidence>
<dbReference type="InterPro" id="IPR011625">
    <property type="entry name" value="A2M_N_BRD"/>
</dbReference>
<dbReference type="PROSITE" id="PS50189">
    <property type="entry name" value="NTR"/>
    <property type="match status" value="1"/>
</dbReference>
<comment type="subcellular location">
    <subcellularLocation>
        <location evidence="1">Secreted</location>
    </subcellularLocation>
</comment>
<dbReference type="Gene3D" id="2.60.40.690">
    <property type="entry name" value="Alpha-macroglobulin, receptor-binding domain"/>
    <property type="match status" value="1"/>
</dbReference>
<dbReference type="InterPro" id="IPR008993">
    <property type="entry name" value="TIMP-like_OB-fold"/>
</dbReference>
<dbReference type="CDD" id="cd00017">
    <property type="entry name" value="ANATO"/>
    <property type="match status" value="1"/>
</dbReference>
<dbReference type="InterPro" id="IPR002890">
    <property type="entry name" value="MG2"/>
</dbReference>
<dbReference type="InterPro" id="IPR001599">
    <property type="entry name" value="Macroglobln_a2"/>
</dbReference>
<dbReference type="InterPro" id="IPR011626">
    <property type="entry name" value="Alpha-macroglobulin_TED"/>
</dbReference>
<dbReference type="Gene3D" id="1.50.10.20">
    <property type="match status" value="1"/>
</dbReference>
<feature type="signal peptide" evidence="10">
    <location>
        <begin position="1"/>
        <end position="21"/>
    </location>
</feature>
<dbReference type="Gene3D" id="2.60.40.1940">
    <property type="match status" value="1"/>
</dbReference>
<dbReference type="InterPro" id="IPR008964">
    <property type="entry name" value="Invasin/intimin_cell_adhesion"/>
</dbReference>
<dbReference type="SMART" id="SM01360">
    <property type="entry name" value="A2M"/>
    <property type="match status" value="1"/>
</dbReference>
<evidence type="ECO:0000313" key="14">
    <source>
        <dbReference type="Proteomes" id="UP001479290"/>
    </source>
</evidence>
<dbReference type="InterPro" id="IPR050473">
    <property type="entry name" value="A2M/Complement_sys"/>
</dbReference>
<evidence type="ECO:0000256" key="3">
    <source>
        <dbReference type="ARBA" id="ARBA00022525"/>
    </source>
</evidence>
<dbReference type="Gene3D" id="1.20.91.20">
    <property type="entry name" value="Anaphylotoxins (complement system)"/>
    <property type="match status" value="1"/>
</dbReference>
<feature type="domain" description="Anaphylatoxin-like" evidence="11">
    <location>
        <begin position="681"/>
        <end position="718"/>
    </location>
</feature>
<dbReference type="FunFam" id="2.60.40.1930:FF:000001">
    <property type="entry name" value="CD109 isoform 3"/>
    <property type="match status" value="1"/>
</dbReference>
<dbReference type="GO" id="GO:0006956">
    <property type="term" value="P:complement activation"/>
    <property type="evidence" value="ECO:0007669"/>
    <property type="project" value="TreeGrafter"/>
</dbReference>
<evidence type="ECO:0000313" key="13">
    <source>
        <dbReference type="EMBL" id="KAK9960652.1"/>
    </source>
</evidence>
<dbReference type="Gene3D" id="2.20.130.20">
    <property type="match status" value="1"/>
</dbReference>
<dbReference type="FunFam" id="2.60.40.690:FF:000002">
    <property type="entry name" value="Complement C4 isoform-A"/>
    <property type="match status" value="1"/>
</dbReference>
<dbReference type="Pfam" id="PF07703">
    <property type="entry name" value="A2M_BRD"/>
    <property type="match status" value="1"/>
</dbReference>
<proteinExistence type="inferred from homology"/>
<dbReference type="PANTHER" id="PTHR11412">
    <property type="entry name" value="MACROGLOBULIN / COMPLEMENT"/>
    <property type="match status" value="1"/>
</dbReference>
<dbReference type="Pfam" id="PF07677">
    <property type="entry name" value="A2M_recep"/>
    <property type="match status" value="1"/>
</dbReference>
<evidence type="ECO:0000256" key="6">
    <source>
        <dbReference type="ARBA" id="ARBA00022900"/>
    </source>
</evidence>
<name>A0AAW1ZKR2_CULAL</name>